<dbReference type="EMBL" id="RDQH01000341">
    <property type="protein sequence ID" value="RXH73473.1"/>
    <property type="molecule type" value="Genomic_DNA"/>
</dbReference>
<sequence>MDAASWATTAAVAAAGIATIPHGGKKTVFVIVSLKERRFTMQQEKKKRIGEGLTTYPKPPPSHVIGLIREKFNEAQLGAFGATCFGHLQGVVELAFSRQLVHELSLRRVAIKGLKT</sequence>
<dbReference type="Proteomes" id="UP000290289">
    <property type="component" value="Chromosome 15"/>
</dbReference>
<protein>
    <submittedName>
        <fullName evidence="1">Uncharacterized protein</fullName>
    </submittedName>
</protein>
<name>A0A498HX47_MALDO</name>
<comment type="caution">
    <text evidence="1">The sequence shown here is derived from an EMBL/GenBank/DDBJ whole genome shotgun (WGS) entry which is preliminary data.</text>
</comment>
<dbReference type="AlphaFoldDB" id="A0A498HX47"/>
<proteinExistence type="predicted"/>
<gene>
    <name evidence="1" type="ORF">DVH24_016295</name>
</gene>
<organism evidence="1 2">
    <name type="scientific">Malus domestica</name>
    <name type="common">Apple</name>
    <name type="synonym">Pyrus malus</name>
    <dbReference type="NCBI Taxonomy" id="3750"/>
    <lineage>
        <taxon>Eukaryota</taxon>
        <taxon>Viridiplantae</taxon>
        <taxon>Streptophyta</taxon>
        <taxon>Embryophyta</taxon>
        <taxon>Tracheophyta</taxon>
        <taxon>Spermatophyta</taxon>
        <taxon>Magnoliopsida</taxon>
        <taxon>eudicotyledons</taxon>
        <taxon>Gunneridae</taxon>
        <taxon>Pentapetalae</taxon>
        <taxon>rosids</taxon>
        <taxon>fabids</taxon>
        <taxon>Rosales</taxon>
        <taxon>Rosaceae</taxon>
        <taxon>Amygdaloideae</taxon>
        <taxon>Maleae</taxon>
        <taxon>Malus</taxon>
    </lineage>
</organism>
<evidence type="ECO:0000313" key="2">
    <source>
        <dbReference type="Proteomes" id="UP000290289"/>
    </source>
</evidence>
<evidence type="ECO:0000313" key="1">
    <source>
        <dbReference type="EMBL" id="RXH73473.1"/>
    </source>
</evidence>
<keyword evidence="2" id="KW-1185">Reference proteome</keyword>
<accession>A0A498HX47</accession>
<reference evidence="1 2" key="1">
    <citation type="submission" date="2018-10" db="EMBL/GenBank/DDBJ databases">
        <title>A high-quality apple genome assembly.</title>
        <authorList>
            <person name="Hu J."/>
        </authorList>
    </citation>
    <scope>NUCLEOTIDE SEQUENCE [LARGE SCALE GENOMIC DNA]</scope>
    <source>
        <strain evidence="2">cv. HFTH1</strain>
        <tissue evidence="1">Young leaf</tissue>
    </source>
</reference>